<keyword evidence="6 12" id="KW-0862">Zinc</keyword>
<feature type="binding site" evidence="12">
    <location>
        <position position="397"/>
    </location>
    <ligand>
        <name>Zn(2+)</name>
        <dbReference type="ChEBI" id="CHEBI:29105"/>
        <label>1</label>
        <note>catalytic</note>
    </ligand>
</feature>
<evidence type="ECO:0000256" key="10">
    <source>
        <dbReference type="PIRSR" id="PIRSR004803-1"/>
    </source>
</evidence>
<feature type="binding site" evidence="12">
    <location>
        <position position="51"/>
    </location>
    <ligand>
        <name>Ca(2+)</name>
        <dbReference type="ChEBI" id="CHEBI:29108"/>
    </ligand>
</feature>
<sequence length="559" mass="62183">MDRKRRSYDKLRIIPIGGLSFIGANCTAIEYGNDAIIIDAGMGFPSLDHLGVDYVIPNPRYMQQNAKKIKGLVITHGHLDHIGGIPKLIEPMGFPTIFASQFAKELILNKFDSDAKDIAHKVHVKTVTADETLRFGKITIEFFRVNHSIPESMGVIIRTPKGTIVHTGDYKFDNSPVNEPQADYAKIARVGAEEEVLCLMSDSTNSYREGHSLSESEIANRLEDVLAEVEGRVVVATFGSMVNRIVELLKIAQKLNRKVLISGRSMQVAIRIAQKIGYLDVPKTLFVKGNEIKKLPDNKVMILATGSQGEHLAALARMARNEHRDIKIKNGDTVILSASVIPGNGALVQALIDELYQLGADVIHNEIMNLHTTGHGHKEEQKLMINLVQPKLFMPIHGFKSFLMEHAKTAESMGIPKKNIIIAGDGDIIELDKFGWKKSGRVPAKPINVSGSLVGDVGNIILDDRQQLASYGVVVFELVIDKKTQKLMSSPRIQSRGFVYMKTSKELISKSLEIIGEEYEKNKKKGMDEIRDSVTKSLRKYYYSVTEREPMILGVITYL</sequence>
<feature type="active site" description="Proton acceptor" evidence="10">
    <location>
        <position position="375"/>
    </location>
</feature>
<comment type="similarity">
    <text evidence="9">Belongs to the metallo-beta-lactamase superfamily. RNA-metabolizing metallo-beta-lactamase-like family. Bacterial RNase J subfamily.</text>
</comment>
<feature type="active site" description="Proton donor" evidence="10">
    <location>
        <position position="202"/>
    </location>
</feature>
<dbReference type="Gene3D" id="3.10.20.580">
    <property type="match status" value="1"/>
</dbReference>
<dbReference type="PANTHER" id="PTHR43694:SF1">
    <property type="entry name" value="RIBONUCLEASE J"/>
    <property type="match status" value="1"/>
</dbReference>
<keyword evidence="7 9" id="KW-0269">Exonuclease</keyword>
<dbReference type="InterPro" id="IPR055132">
    <property type="entry name" value="RNase_J_b_CASP"/>
</dbReference>
<evidence type="ECO:0000259" key="13">
    <source>
        <dbReference type="SMART" id="SM00849"/>
    </source>
</evidence>
<dbReference type="InterPro" id="IPR011108">
    <property type="entry name" value="RMMBL"/>
</dbReference>
<feature type="binding site" evidence="12">
    <location>
        <position position="147"/>
    </location>
    <ligand>
        <name>Zn(2+)</name>
        <dbReference type="ChEBI" id="CHEBI:29105"/>
        <label>1</label>
        <note>catalytic</note>
    </ligand>
</feature>
<feature type="binding site" evidence="12">
    <location>
        <position position="80"/>
    </location>
    <ligand>
        <name>Zn(2+)</name>
        <dbReference type="ChEBI" id="CHEBI:29105"/>
        <label>1</label>
        <note>catalytic</note>
    </ligand>
</feature>
<comment type="cofactor">
    <cofactor evidence="12">
        <name>Ca(2+)</name>
        <dbReference type="ChEBI" id="CHEBI:29108"/>
    </cofactor>
    <text evidence="12">Binds 1 Ca(2+) cation per subunit. Seen in 1 crystal structure, it is not clear if it is physiologically important.</text>
</comment>
<dbReference type="AlphaFoldDB" id="A0A955L860"/>
<evidence type="ECO:0000313" key="14">
    <source>
        <dbReference type="EMBL" id="MCA9385503.1"/>
    </source>
</evidence>
<dbReference type="InterPro" id="IPR042173">
    <property type="entry name" value="RNase_J_2"/>
</dbReference>
<feature type="binding site" evidence="12">
    <location>
        <position position="169"/>
    </location>
    <ligand>
        <name>Zn(2+)</name>
        <dbReference type="ChEBI" id="CHEBI:29105"/>
        <label>1</label>
        <note>catalytic</note>
    </ligand>
</feature>
<comment type="caution">
    <text evidence="9">Lacks conserved residue(s) required for the propagation of feature annotation.</text>
</comment>
<evidence type="ECO:0000256" key="3">
    <source>
        <dbReference type="ARBA" id="ARBA00022723"/>
    </source>
</evidence>
<feature type="binding site" evidence="12">
    <location>
        <position position="78"/>
    </location>
    <ligand>
        <name>Zn(2+)</name>
        <dbReference type="ChEBI" id="CHEBI:29105"/>
        <label>2</label>
        <note>catalytic</note>
    </ligand>
</feature>
<dbReference type="InterPro" id="IPR041636">
    <property type="entry name" value="RNase_J_C"/>
</dbReference>
<dbReference type="Pfam" id="PF07521">
    <property type="entry name" value="RMMBL"/>
    <property type="match status" value="1"/>
</dbReference>
<dbReference type="Gene3D" id="3.40.50.10710">
    <property type="entry name" value="Metallo-hydrolase/oxidoreductase"/>
    <property type="match status" value="1"/>
</dbReference>
<gene>
    <name evidence="9" type="primary">rnj</name>
    <name evidence="14" type="ORF">KC717_02550</name>
</gene>
<dbReference type="CDD" id="cd07714">
    <property type="entry name" value="RNaseJ_MBL-fold"/>
    <property type="match status" value="1"/>
</dbReference>
<dbReference type="Gene3D" id="3.60.15.10">
    <property type="entry name" value="Ribonuclease Z/Hydroxyacylglutathione hydrolase-like"/>
    <property type="match status" value="1"/>
</dbReference>
<keyword evidence="4 9" id="KW-0255">Endonuclease</keyword>
<evidence type="ECO:0000256" key="8">
    <source>
        <dbReference type="ARBA" id="ARBA00022884"/>
    </source>
</evidence>
<dbReference type="InterPro" id="IPR030854">
    <property type="entry name" value="RNase_J_bac"/>
</dbReference>
<proteinExistence type="inferred from homology"/>
<evidence type="ECO:0000256" key="12">
    <source>
        <dbReference type="PIRSR" id="PIRSR004803-3"/>
    </source>
</evidence>
<comment type="function">
    <text evidence="9">An RNase that has 5'-3' exonuclease and possibly endonuclease activity. Involved in maturation of rRNA and in some organisms also mRNA maturation and/or decay.</text>
</comment>
<evidence type="ECO:0000256" key="7">
    <source>
        <dbReference type="ARBA" id="ARBA00022839"/>
    </source>
</evidence>
<dbReference type="GO" id="GO:0005737">
    <property type="term" value="C:cytoplasm"/>
    <property type="evidence" value="ECO:0007669"/>
    <property type="project" value="UniProtKB-SubCell"/>
</dbReference>
<dbReference type="GO" id="GO:0004521">
    <property type="term" value="F:RNA endonuclease activity"/>
    <property type="evidence" value="ECO:0007669"/>
    <property type="project" value="UniProtKB-UniRule"/>
</dbReference>
<dbReference type="InterPro" id="IPR001279">
    <property type="entry name" value="Metallo-B-lactamas"/>
</dbReference>
<dbReference type="SUPFAM" id="SSF56281">
    <property type="entry name" value="Metallo-hydrolase/oxidoreductase"/>
    <property type="match status" value="1"/>
</dbReference>
<dbReference type="Pfam" id="PF00753">
    <property type="entry name" value="Lactamase_B"/>
    <property type="match status" value="1"/>
</dbReference>
<protein>
    <recommendedName>
        <fullName evidence="9">Ribonuclease J</fullName>
        <shortName evidence="9">RNase J</shortName>
        <ecNumber evidence="9">3.1.-.-</ecNumber>
    </recommendedName>
</protein>
<dbReference type="GO" id="GO:0003723">
    <property type="term" value="F:RNA binding"/>
    <property type="evidence" value="ECO:0007669"/>
    <property type="project" value="UniProtKB-UniRule"/>
</dbReference>
<keyword evidence="5 9" id="KW-0378">Hydrolase</keyword>
<feature type="binding site" evidence="12">
    <location>
        <position position="81"/>
    </location>
    <ligand>
        <name>Zn(2+)</name>
        <dbReference type="ChEBI" id="CHEBI:29105"/>
        <label>1</label>
        <note>catalytic</note>
    </ligand>
</feature>
<feature type="binding site" evidence="12">
    <location>
        <position position="76"/>
    </location>
    <ligand>
        <name>Zn(2+)</name>
        <dbReference type="ChEBI" id="CHEBI:29105"/>
        <label>1</label>
        <note>catalytic</note>
    </ligand>
</feature>
<reference evidence="14" key="2">
    <citation type="journal article" date="2021" name="Microbiome">
        <title>Successional dynamics and alternative stable states in a saline activated sludge microbial community over 9 years.</title>
        <authorList>
            <person name="Wang Y."/>
            <person name="Ye J."/>
            <person name="Ju F."/>
            <person name="Liu L."/>
            <person name="Boyd J.A."/>
            <person name="Deng Y."/>
            <person name="Parks D.H."/>
            <person name="Jiang X."/>
            <person name="Yin X."/>
            <person name="Woodcroft B.J."/>
            <person name="Tyson G.W."/>
            <person name="Hugenholtz P."/>
            <person name="Polz M.F."/>
            <person name="Zhang T."/>
        </authorList>
    </citation>
    <scope>NUCLEOTIDE SEQUENCE</scope>
    <source>
        <strain evidence="14">HKST-UBA11</strain>
    </source>
</reference>
<evidence type="ECO:0000256" key="5">
    <source>
        <dbReference type="ARBA" id="ARBA00022801"/>
    </source>
</evidence>
<evidence type="ECO:0000256" key="4">
    <source>
        <dbReference type="ARBA" id="ARBA00022759"/>
    </source>
</evidence>
<dbReference type="InterPro" id="IPR036866">
    <property type="entry name" value="RibonucZ/Hydroxyglut_hydro"/>
</dbReference>
<dbReference type="HAMAP" id="MF_01491">
    <property type="entry name" value="RNase_J_bact"/>
    <property type="match status" value="1"/>
</dbReference>
<dbReference type="Pfam" id="PF17770">
    <property type="entry name" value="RNase_J_C"/>
    <property type="match status" value="1"/>
</dbReference>
<dbReference type="EC" id="3.1.-.-" evidence="9"/>
<dbReference type="Proteomes" id="UP000754563">
    <property type="component" value="Unassembled WGS sequence"/>
</dbReference>
<dbReference type="GO" id="GO:0008270">
    <property type="term" value="F:zinc ion binding"/>
    <property type="evidence" value="ECO:0007669"/>
    <property type="project" value="InterPro"/>
</dbReference>
<dbReference type="PIRSF" id="PIRSF004803">
    <property type="entry name" value="RnjA"/>
    <property type="match status" value="1"/>
</dbReference>
<organism evidence="14 15">
    <name type="scientific">Candidatus Dojkabacteria bacterium</name>
    <dbReference type="NCBI Taxonomy" id="2099670"/>
    <lineage>
        <taxon>Bacteria</taxon>
        <taxon>Candidatus Dojkabacteria</taxon>
    </lineage>
</organism>
<evidence type="ECO:0000256" key="2">
    <source>
        <dbReference type="ARBA" id="ARBA00022722"/>
    </source>
</evidence>
<dbReference type="Pfam" id="PF22505">
    <property type="entry name" value="RNase_J_b_CASP"/>
    <property type="match status" value="1"/>
</dbReference>
<keyword evidence="8 9" id="KW-0694">RNA-binding</keyword>
<dbReference type="InterPro" id="IPR004613">
    <property type="entry name" value="RNase_J"/>
</dbReference>
<evidence type="ECO:0000313" key="15">
    <source>
        <dbReference type="Proteomes" id="UP000754563"/>
    </source>
</evidence>
<keyword evidence="2 9" id="KW-0540">Nuclease</keyword>
<feature type="binding site" evidence="11">
    <location>
        <begin position="371"/>
        <end position="375"/>
    </location>
    <ligand>
        <name>substrate</name>
    </ligand>
</feature>
<dbReference type="EMBL" id="JAGQLH010000023">
    <property type="protein sequence ID" value="MCA9385503.1"/>
    <property type="molecule type" value="Genomic_DNA"/>
</dbReference>
<comment type="caution">
    <text evidence="14">The sequence shown here is derived from an EMBL/GenBank/DDBJ whole genome shotgun (WGS) entry which is preliminary data.</text>
</comment>
<reference evidence="14" key="1">
    <citation type="submission" date="2020-04" db="EMBL/GenBank/DDBJ databases">
        <authorList>
            <person name="Zhang T."/>
        </authorList>
    </citation>
    <scope>NUCLEOTIDE SEQUENCE</scope>
    <source>
        <strain evidence="14">HKST-UBA11</strain>
    </source>
</reference>
<evidence type="ECO:0000256" key="11">
    <source>
        <dbReference type="PIRSR" id="PIRSR004803-2"/>
    </source>
</evidence>
<dbReference type="GO" id="GO:0004534">
    <property type="term" value="F:5'-3' RNA exonuclease activity"/>
    <property type="evidence" value="ECO:0007669"/>
    <property type="project" value="UniProtKB-UniRule"/>
</dbReference>
<accession>A0A955L860</accession>
<comment type="cofactor">
    <cofactor evidence="12">
        <name>Zn(2+)</name>
        <dbReference type="ChEBI" id="CHEBI:29105"/>
    </cofactor>
    <text evidence="12">Binds 2 Zn(2+) ions per subunit. It is not clear if Zn(2+) or Mg(2+) is physiologically important.</text>
</comment>
<comment type="subcellular location">
    <subcellularLocation>
        <location evidence="9">Cytoplasm</location>
    </subcellularLocation>
</comment>
<evidence type="ECO:0000256" key="9">
    <source>
        <dbReference type="HAMAP-Rule" id="MF_01491"/>
    </source>
</evidence>
<evidence type="ECO:0000256" key="1">
    <source>
        <dbReference type="ARBA" id="ARBA00022490"/>
    </source>
</evidence>
<dbReference type="NCBIfam" id="TIGR00649">
    <property type="entry name" value="MG423"/>
    <property type="match status" value="1"/>
</dbReference>
<dbReference type="SMART" id="SM00849">
    <property type="entry name" value="Lactamase_B"/>
    <property type="match status" value="1"/>
</dbReference>
<comment type="subunit">
    <text evidence="9">Homodimer, may be a subunit of the RNA degradosome.</text>
</comment>
<feature type="domain" description="Metallo-beta-lactamase" evidence="13">
    <location>
        <begin position="23"/>
        <end position="229"/>
    </location>
</feature>
<keyword evidence="3 12" id="KW-0479">Metal-binding</keyword>
<keyword evidence="12" id="KW-0106">Calcium</keyword>
<name>A0A955L860_9BACT</name>
<keyword evidence="9" id="KW-0698">rRNA processing</keyword>
<keyword evidence="1 9" id="KW-0963">Cytoplasm</keyword>
<dbReference type="PANTHER" id="PTHR43694">
    <property type="entry name" value="RIBONUCLEASE J"/>
    <property type="match status" value="1"/>
</dbReference>
<evidence type="ECO:0000256" key="6">
    <source>
        <dbReference type="ARBA" id="ARBA00022833"/>
    </source>
</evidence>
<dbReference type="GO" id="GO:0006364">
    <property type="term" value="P:rRNA processing"/>
    <property type="evidence" value="ECO:0007669"/>
    <property type="project" value="UniProtKB-UniRule"/>
</dbReference>
<feature type="binding site" evidence="12">
    <location>
        <position position="53"/>
    </location>
    <ligand>
        <name>Ca(2+)</name>
        <dbReference type="ChEBI" id="CHEBI:29108"/>
    </ligand>
</feature>